<keyword evidence="8 16" id="KW-0378">Hydrolase</keyword>
<dbReference type="STRING" id="29139.ENSVURP00010012567"/>
<evidence type="ECO:0000313" key="20">
    <source>
        <dbReference type="Proteomes" id="UP000314987"/>
    </source>
</evidence>
<dbReference type="AlphaFoldDB" id="A0A4X2KTW3"/>
<dbReference type="InterPro" id="IPR009003">
    <property type="entry name" value="Peptidase_S1_PA"/>
</dbReference>
<evidence type="ECO:0000256" key="13">
    <source>
        <dbReference type="ARBA" id="ARBA00030720"/>
    </source>
</evidence>
<dbReference type="Proteomes" id="UP000314987">
    <property type="component" value="Unassembled WGS sequence"/>
</dbReference>
<proteinExistence type="predicted"/>
<dbReference type="InterPro" id="IPR033116">
    <property type="entry name" value="TRYPSIN_SER"/>
</dbReference>
<dbReference type="PROSITE" id="PS00135">
    <property type="entry name" value="TRYPSIN_SER"/>
    <property type="match status" value="1"/>
</dbReference>
<comment type="catalytic activity">
    <reaction evidence="1">
        <text>Selective cleavage of Arg-|-Lys bond in complement factor B when in complex with complement subcomponent C3b or with cobra venom factor.</text>
        <dbReference type="EC" id="3.4.21.46"/>
    </reaction>
</comment>
<evidence type="ECO:0000256" key="10">
    <source>
        <dbReference type="ARBA" id="ARBA00023145"/>
    </source>
</evidence>
<dbReference type="PANTHER" id="PTHR24271:SF54">
    <property type="entry name" value="COMPLEMENT FACTOR D"/>
    <property type="match status" value="1"/>
</dbReference>
<dbReference type="InterPro" id="IPR018114">
    <property type="entry name" value="TRYPSIN_HIS"/>
</dbReference>
<evidence type="ECO:0000256" key="15">
    <source>
        <dbReference type="ARBA" id="ARBA00093301"/>
    </source>
</evidence>
<evidence type="ECO:0000256" key="17">
    <source>
        <dbReference type="SAM" id="SignalP"/>
    </source>
</evidence>
<dbReference type="PROSITE" id="PS50240">
    <property type="entry name" value="TRYPSIN_DOM"/>
    <property type="match status" value="1"/>
</dbReference>
<evidence type="ECO:0000256" key="16">
    <source>
        <dbReference type="RuleBase" id="RU363034"/>
    </source>
</evidence>
<dbReference type="InterPro" id="IPR043504">
    <property type="entry name" value="Peptidase_S1_PA_chymotrypsin"/>
</dbReference>
<evidence type="ECO:0000256" key="14">
    <source>
        <dbReference type="ARBA" id="ARBA00030992"/>
    </source>
</evidence>
<dbReference type="PRINTS" id="PR00722">
    <property type="entry name" value="CHYMOTRYPSIN"/>
</dbReference>
<dbReference type="PROSITE" id="PS51257">
    <property type="entry name" value="PROKAR_LIPOPROTEIN"/>
    <property type="match status" value="1"/>
</dbReference>
<dbReference type="GeneID" id="114030520"/>
<dbReference type="EC" id="3.4.21.46" evidence="3"/>
<evidence type="ECO:0000256" key="12">
    <source>
        <dbReference type="ARBA" id="ARBA00029950"/>
    </source>
</evidence>
<dbReference type="Ensembl" id="ENSVURT00010014302.1">
    <property type="protein sequence ID" value="ENSVURP00010012567.1"/>
    <property type="gene ID" value="ENSVURG00010009705.1"/>
</dbReference>
<accession>A0A4X2KTW3</accession>
<keyword evidence="11" id="KW-1015">Disulfide bond</keyword>
<feature type="chain" id="PRO_5021311145" description="Complement factor D" evidence="17">
    <location>
        <begin position="22"/>
        <end position="258"/>
    </location>
</feature>
<evidence type="ECO:0000256" key="5">
    <source>
        <dbReference type="ARBA" id="ARBA00022525"/>
    </source>
</evidence>
<dbReference type="SUPFAM" id="SSF50494">
    <property type="entry name" value="Trypsin-like serine proteases"/>
    <property type="match status" value="1"/>
</dbReference>
<dbReference type="GO" id="GO:0031638">
    <property type="term" value="P:zymogen activation"/>
    <property type="evidence" value="ECO:0007669"/>
    <property type="project" value="Ensembl"/>
</dbReference>
<evidence type="ECO:0000256" key="7">
    <source>
        <dbReference type="ARBA" id="ARBA00022729"/>
    </source>
</evidence>
<dbReference type="PROSITE" id="PS00134">
    <property type="entry name" value="TRYPSIN_HIS"/>
    <property type="match status" value="1"/>
</dbReference>
<keyword evidence="9 16" id="KW-0720">Serine protease</keyword>
<keyword evidence="10" id="KW-0865">Zymogen</keyword>
<evidence type="ECO:0000256" key="8">
    <source>
        <dbReference type="ARBA" id="ARBA00022801"/>
    </source>
</evidence>
<dbReference type="PANTHER" id="PTHR24271">
    <property type="entry name" value="KALLIKREIN-RELATED"/>
    <property type="match status" value="1"/>
</dbReference>
<dbReference type="GO" id="GO:0006957">
    <property type="term" value="P:complement activation, alternative pathway"/>
    <property type="evidence" value="ECO:0007669"/>
    <property type="project" value="Ensembl"/>
</dbReference>
<keyword evidence="5" id="KW-0964">Secreted</keyword>
<protein>
    <recommendedName>
        <fullName evidence="4">Complement factor D</fullName>
        <ecNumber evidence="3">3.4.21.46</ecNumber>
    </recommendedName>
    <alternativeName>
        <fullName evidence="13">Adipsin</fullName>
    </alternativeName>
    <alternativeName>
        <fullName evidence="14">C3 convertase activator</fullName>
    </alternativeName>
    <alternativeName>
        <fullName evidence="12">Properdin factor D</fullName>
    </alternativeName>
</protein>
<comment type="subcellular location">
    <subcellularLocation>
        <location evidence="2">Secreted</location>
    </subcellularLocation>
</comment>
<evidence type="ECO:0000256" key="9">
    <source>
        <dbReference type="ARBA" id="ARBA00022825"/>
    </source>
</evidence>
<feature type="domain" description="Peptidase S1" evidence="18">
    <location>
        <begin position="27"/>
        <end position="255"/>
    </location>
</feature>
<dbReference type="RefSeq" id="XP_027701154.1">
    <property type="nucleotide sequence ID" value="XM_027845353.1"/>
</dbReference>
<evidence type="ECO:0000313" key="19">
    <source>
        <dbReference type="Ensembl" id="ENSVURP00010012567.1"/>
    </source>
</evidence>
<dbReference type="InterPro" id="IPR001314">
    <property type="entry name" value="Peptidase_S1A"/>
</dbReference>
<evidence type="ECO:0000256" key="11">
    <source>
        <dbReference type="ARBA" id="ARBA00023157"/>
    </source>
</evidence>
<feature type="signal peptide" evidence="17">
    <location>
        <begin position="1"/>
        <end position="21"/>
    </location>
</feature>
<evidence type="ECO:0000256" key="4">
    <source>
        <dbReference type="ARBA" id="ARBA00018673"/>
    </source>
</evidence>
<dbReference type="CTD" id="1675"/>
<keyword evidence="20" id="KW-1185">Reference proteome</keyword>
<evidence type="ECO:0000256" key="2">
    <source>
        <dbReference type="ARBA" id="ARBA00004613"/>
    </source>
</evidence>
<comment type="function">
    <text evidence="15">Serine protease that initiates the alternative pathway of the complement system, a cascade of proteins that leads to phagocytosis and breakdown of pathogens and signaling that strengthens the adaptive immune system. In contrast to other complement pathways (classical, lectin and GZMK) that are directly activated by pathogens or antigen-antibody complexes, the alternative complement pathway is initiated by the spontaneous hydrolysis of complement C3. The alternative complement pathway acts as an amplification loop that enhances complement activation by mediating the formation of C3 and C5 convertases. Activated CFD cleaves factor B (CFB) when the latter is complexed with complement C3b, activating the C3 convertase of the alternative pathway.</text>
</comment>
<dbReference type="InterPro" id="IPR001254">
    <property type="entry name" value="Trypsin_dom"/>
</dbReference>
<sequence>MMMPWARLAALLLLGVAACAARPRGRILGGREAEPHLRPYMASIQVDGRHLCGGFLLNEWWVMSAAHCVEEMSPGATVQVLLGAHSLSQPETSKHLYEVRNLFPHPDSNHDNIHHDILLIQLAEKATLSSAVQPLPYQRGARDIAGGTLCSVAGWGITSHAGRKPDRLQQVELPIMDRTVCNQRIYYDNDITDKMICAESRKKDACRGDSGGPLVCNGVAEGIVTSGSRVCGNWKKPGIYTKIASYVDWIDSVLASAS</sequence>
<dbReference type="GO" id="GO:0009617">
    <property type="term" value="P:response to bacterium"/>
    <property type="evidence" value="ECO:0007669"/>
    <property type="project" value="Ensembl"/>
</dbReference>
<dbReference type="OMA" id="YTRTAPY"/>
<dbReference type="Gene3D" id="2.40.10.10">
    <property type="entry name" value="Trypsin-like serine proteases"/>
    <property type="match status" value="2"/>
</dbReference>
<reference evidence="20" key="1">
    <citation type="submission" date="2018-12" db="EMBL/GenBank/DDBJ databases">
        <authorList>
            <person name="Yazar S."/>
        </authorList>
    </citation>
    <scope>NUCLEOTIDE SEQUENCE [LARGE SCALE GENOMIC DNA]</scope>
</reference>
<evidence type="ECO:0000256" key="6">
    <source>
        <dbReference type="ARBA" id="ARBA00022670"/>
    </source>
</evidence>
<dbReference type="OrthoDB" id="60866at2759"/>
<dbReference type="FunFam" id="2.40.10.10:FF:000120">
    <property type="entry name" value="Putative serine protease"/>
    <property type="match status" value="1"/>
</dbReference>
<dbReference type="Pfam" id="PF00089">
    <property type="entry name" value="Trypsin"/>
    <property type="match status" value="1"/>
</dbReference>
<name>A0A4X2KTW3_VOMUR</name>
<dbReference type="CDD" id="cd00190">
    <property type="entry name" value="Tryp_SPc"/>
    <property type="match status" value="1"/>
</dbReference>
<keyword evidence="6 16" id="KW-0645">Protease</keyword>
<dbReference type="SMART" id="SM00020">
    <property type="entry name" value="Tryp_SPc"/>
    <property type="match status" value="1"/>
</dbReference>
<evidence type="ECO:0000256" key="3">
    <source>
        <dbReference type="ARBA" id="ARBA00011933"/>
    </source>
</evidence>
<dbReference type="GO" id="GO:0005615">
    <property type="term" value="C:extracellular space"/>
    <property type="evidence" value="ECO:0007669"/>
    <property type="project" value="Ensembl"/>
</dbReference>
<dbReference type="GeneTree" id="ENSGT00940000162255"/>
<dbReference type="GO" id="GO:0004252">
    <property type="term" value="F:serine-type endopeptidase activity"/>
    <property type="evidence" value="ECO:0007669"/>
    <property type="project" value="UniProtKB-EC"/>
</dbReference>
<organism evidence="19 20">
    <name type="scientific">Vombatus ursinus</name>
    <name type="common">Common wombat</name>
    <dbReference type="NCBI Taxonomy" id="29139"/>
    <lineage>
        <taxon>Eukaryota</taxon>
        <taxon>Metazoa</taxon>
        <taxon>Chordata</taxon>
        <taxon>Craniata</taxon>
        <taxon>Vertebrata</taxon>
        <taxon>Euteleostomi</taxon>
        <taxon>Mammalia</taxon>
        <taxon>Metatheria</taxon>
        <taxon>Diprotodontia</taxon>
        <taxon>Vombatidae</taxon>
        <taxon>Vombatus</taxon>
    </lineage>
</organism>
<reference evidence="19" key="3">
    <citation type="submission" date="2025-09" db="UniProtKB">
        <authorList>
            <consortium name="Ensembl"/>
        </authorList>
    </citation>
    <scope>IDENTIFICATION</scope>
</reference>
<evidence type="ECO:0000256" key="1">
    <source>
        <dbReference type="ARBA" id="ARBA00000303"/>
    </source>
</evidence>
<evidence type="ECO:0000259" key="18">
    <source>
        <dbReference type="PROSITE" id="PS50240"/>
    </source>
</evidence>
<reference evidence="19" key="2">
    <citation type="submission" date="2025-08" db="UniProtKB">
        <authorList>
            <consortium name="Ensembl"/>
        </authorList>
    </citation>
    <scope>IDENTIFICATION</scope>
</reference>
<gene>
    <name evidence="19" type="primary">CFD</name>
</gene>
<keyword evidence="7 17" id="KW-0732">Signal</keyword>